<feature type="region of interest" description="Disordered" evidence="1">
    <location>
        <begin position="334"/>
        <end position="356"/>
    </location>
</feature>
<dbReference type="PANTHER" id="PTHR14778">
    <property type="entry name" value="KINETOCHORE-ASSOCIATED PROTEIN DSN1 HOMOLOG"/>
    <property type="match status" value="1"/>
</dbReference>
<dbReference type="AlphaFoldDB" id="A0A4V4LUU4"/>
<name>A0A4V4LUU4_WALIC</name>
<dbReference type="PANTHER" id="PTHR14778:SF2">
    <property type="entry name" value="KINETOCHORE-ASSOCIATED PROTEIN DSN1 HOMOLOG"/>
    <property type="match status" value="1"/>
</dbReference>
<gene>
    <name evidence="2" type="ORF">E3P90_04059</name>
</gene>
<dbReference type="GO" id="GO:0051301">
    <property type="term" value="P:cell division"/>
    <property type="evidence" value="ECO:0007669"/>
    <property type="project" value="InterPro"/>
</dbReference>
<comment type="caution">
    <text evidence="2">The sequence shown here is derived from an EMBL/GenBank/DDBJ whole genome shotgun (WGS) entry which is preliminary data.</text>
</comment>
<dbReference type="Pfam" id="PF08202">
    <property type="entry name" value="MIS13"/>
    <property type="match status" value="1"/>
</dbReference>
<dbReference type="EMBL" id="SPOF01000092">
    <property type="protein sequence ID" value="TIB07495.1"/>
    <property type="molecule type" value="Genomic_DNA"/>
</dbReference>
<feature type="region of interest" description="Disordered" evidence="1">
    <location>
        <begin position="1"/>
        <end position="194"/>
    </location>
</feature>
<reference evidence="2 3" key="1">
    <citation type="submission" date="2019-03" db="EMBL/GenBank/DDBJ databases">
        <title>Sequencing 23 genomes of Wallemia ichthyophaga.</title>
        <authorList>
            <person name="Gostincar C."/>
        </authorList>
    </citation>
    <scope>NUCLEOTIDE SEQUENCE [LARGE SCALE GENOMIC DNA]</scope>
    <source>
        <strain evidence="2 3">EXF-8621</strain>
    </source>
</reference>
<evidence type="ECO:0008006" key="4">
    <source>
        <dbReference type="Google" id="ProtNLM"/>
    </source>
</evidence>
<protein>
    <recommendedName>
        <fullName evidence="4">Kinetochore protein mis13</fullName>
    </recommendedName>
</protein>
<dbReference type="GO" id="GO:0000444">
    <property type="term" value="C:MIS12/MIND type complex"/>
    <property type="evidence" value="ECO:0007669"/>
    <property type="project" value="InterPro"/>
</dbReference>
<dbReference type="InterPro" id="IPR013218">
    <property type="entry name" value="Dsn1/Mis13"/>
</dbReference>
<feature type="region of interest" description="Disordered" evidence="1">
    <location>
        <begin position="210"/>
        <end position="245"/>
    </location>
</feature>
<feature type="compositionally biased region" description="Polar residues" evidence="1">
    <location>
        <begin position="179"/>
        <end position="188"/>
    </location>
</feature>
<dbReference type="GO" id="GO:0007059">
    <property type="term" value="P:chromosome segregation"/>
    <property type="evidence" value="ECO:0007669"/>
    <property type="project" value="InterPro"/>
</dbReference>
<feature type="compositionally biased region" description="Basic and acidic residues" evidence="1">
    <location>
        <begin position="103"/>
        <end position="143"/>
    </location>
</feature>
<dbReference type="Proteomes" id="UP000306954">
    <property type="component" value="Unassembled WGS sequence"/>
</dbReference>
<sequence length="566" mass="65040">MATTSRRQSPRLSTGLSNNLSKQSSYTFLMPSLEDDEVDVPPPSAPLPSRRNTRQNSSSDLDSRKKPRIDQPSQSQPLPSDQKAHKSPRSSKDDFNSKQLKSNHHDNRKLQPHQKDRLKEKERDKEKKDVQERKDAKDKDKAKRLQLQQDKPTQRKDNQLSIKDQGPTKIPRPFKIPETATNNVSSTPMKAPQPQISKHVDISAPMPVAETPQIKANKDLRKSRRSSVGNRGKRSSSWSRSGIIVPPHPDLNSTEFCRHIDEDLPDPRRFKILFEWCRFRACNPDVVKPRRSKRVEESELKEQKLLLDAINNKKVVSLAQNVVDDWVKSLSINAPPWMPPKSNKQRQKAKNPENEKYKELIRKSQETLAKLKLEDETWSRLRSDARKAEQESVDVYNNHSSLTEMNQDNDLELDQLPEAVQSDIRGILDKSTSDKETIDQNNTISNLNYTISELDQVYHQSSSYLETSEIYTNNVMTHYLGLLRSRLSLNKNDDQNDNKSDQEKTLPSTLNLAASNNNNKYQEIDALPLLRAISRPIQEQPKTNSNINEDEDDRAGEISLFWSRKV</sequence>
<evidence type="ECO:0000313" key="3">
    <source>
        <dbReference type="Proteomes" id="UP000306954"/>
    </source>
</evidence>
<proteinExistence type="predicted"/>
<dbReference type="OMA" id="CRITDEI"/>
<feature type="compositionally biased region" description="Low complexity" evidence="1">
    <location>
        <begin position="71"/>
        <end position="80"/>
    </location>
</feature>
<feature type="compositionally biased region" description="Polar residues" evidence="1">
    <location>
        <begin position="1"/>
        <end position="27"/>
    </location>
</feature>
<evidence type="ECO:0000256" key="1">
    <source>
        <dbReference type="SAM" id="MobiDB-lite"/>
    </source>
</evidence>
<evidence type="ECO:0000313" key="2">
    <source>
        <dbReference type="EMBL" id="TIB07495.1"/>
    </source>
</evidence>
<organism evidence="2 3">
    <name type="scientific">Wallemia ichthyophaga</name>
    <dbReference type="NCBI Taxonomy" id="245174"/>
    <lineage>
        <taxon>Eukaryota</taxon>
        <taxon>Fungi</taxon>
        <taxon>Dikarya</taxon>
        <taxon>Basidiomycota</taxon>
        <taxon>Wallemiomycotina</taxon>
        <taxon>Wallemiomycetes</taxon>
        <taxon>Wallemiales</taxon>
        <taxon>Wallemiaceae</taxon>
        <taxon>Wallemia</taxon>
    </lineage>
</organism>
<accession>A0A4V4LUU4</accession>